<name>A0ABQ9HNQ5_9NEOP</name>
<dbReference type="PANTHER" id="PTHR34415:SF1">
    <property type="entry name" value="INTEGRASE CATALYTIC DOMAIN-CONTAINING PROTEIN"/>
    <property type="match status" value="1"/>
</dbReference>
<dbReference type="EMBL" id="JARBHB010000004">
    <property type="protein sequence ID" value="KAJ8885977.1"/>
    <property type="molecule type" value="Genomic_DNA"/>
</dbReference>
<dbReference type="Proteomes" id="UP001159363">
    <property type="component" value="Chromosome X"/>
</dbReference>
<accession>A0ABQ9HNQ5</accession>
<dbReference type="InterPro" id="IPR057191">
    <property type="entry name" value="DUF7869"/>
</dbReference>
<sequence>MHEILLNTYQFGFPRSDICSIFDTLAININNMECSTEETRAGNIVCLSFDYMQNLPLSHLKTNAIFYSCQLWHNVFGVHDLGSDNVTVFTYHEGDGTKGSNEVTSMLLTYINNNNEPLDNLVLILISDSCCGQNKNQTMVHFLFALVHCFHVFKTVMYLFLVRGHSYLPNDQAFSIIDKK</sequence>
<keyword evidence="4" id="KW-1185">Reference proteome</keyword>
<dbReference type="Pfam" id="PF25273">
    <property type="entry name" value="DUF7869"/>
    <property type="match status" value="1"/>
</dbReference>
<proteinExistence type="predicted"/>
<feature type="transmembrane region" description="Helical" evidence="1">
    <location>
        <begin position="139"/>
        <end position="161"/>
    </location>
</feature>
<evidence type="ECO:0000313" key="4">
    <source>
        <dbReference type="Proteomes" id="UP001159363"/>
    </source>
</evidence>
<keyword evidence="1" id="KW-0812">Transmembrane</keyword>
<dbReference type="PANTHER" id="PTHR34415">
    <property type="entry name" value="INTEGRASE CATALYTIC DOMAIN-CONTAINING PROTEIN"/>
    <property type="match status" value="1"/>
</dbReference>
<feature type="domain" description="DUF7869" evidence="2">
    <location>
        <begin position="70"/>
        <end position="179"/>
    </location>
</feature>
<reference evidence="3 4" key="1">
    <citation type="submission" date="2023-02" db="EMBL/GenBank/DDBJ databases">
        <title>LHISI_Scaffold_Assembly.</title>
        <authorList>
            <person name="Stuart O.P."/>
            <person name="Cleave R."/>
            <person name="Magrath M.J.L."/>
            <person name="Mikheyev A.S."/>
        </authorList>
    </citation>
    <scope>NUCLEOTIDE SEQUENCE [LARGE SCALE GENOMIC DNA]</scope>
    <source>
        <strain evidence="3">Daus_M_001</strain>
        <tissue evidence="3">Leg muscle</tissue>
    </source>
</reference>
<comment type="caution">
    <text evidence="3">The sequence shown here is derived from an EMBL/GenBank/DDBJ whole genome shotgun (WGS) entry which is preliminary data.</text>
</comment>
<gene>
    <name evidence="3" type="ORF">PR048_012183</name>
</gene>
<keyword evidence="1" id="KW-1133">Transmembrane helix</keyword>
<keyword evidence="1" id="KW-0472">Membrane</keyword>
<evidence type="ECO:0000256" key="1">
    <source>
        <dbReference type="SAM" id="Phobius"/>
    </source>
</evidence>
<evidence type="ECO:0000259" key="2">
    <source>
        <dbReference type="Pfam" id="PF25273"/>
    </source>
</evidence>
<evidence type="ECO:0000313" key="3">
    <source>
        <dbReference type="EMBL" id="KAJ8885977.1"/>
    </source>
</evidence>
<protein>
    <recommendedName>
        <fullName evidence="2">DUF7869 domain-containing protein</fullName>
    </recommendedName>
</protein>
<organism evidence="3 4">
    <name type="scientific">Dryococelus australis</name>
    <dbReference type="NCBI Taxonomy" id="614101"/>
    <lineage>
        <taxon>Eukaryota</taxon>
        <taxon>Metazoa</taxon>
        <taxon>Ecdysozoa</taxon>
        <taxon>Arthropoda</taxon>
        <taxon>Hexapoda</taxon>
        <taxon>Insecta</taxon>
        <taxon>Pterygota</taxon>
        <taxon>Neoptera</taxon>
        <taxon>Polyneoptera</taxon>
        <taxon>Phasmatodea</taxon>
        <taxon>Verophasmatodea</taxon>
        <taxon>Anareolatae</taxon>
        <taxon>Phasmatidae</taxon>
        <taxon>Eurycanthinae</taxon>
        <taxon>Dryococelus</taxon>
    </lineage>
</organism>